<dbReference type="EMBL" id="JAQMUH010000091">
    <property type="protein sequence ID" value="MDB9539575.1"/>
    <property type="molecule type" value="Genomic_DNA"/>
</dbReference>
<evidence type="ECO:0000313" key="1">
    <source>
        <dbReference type="EMBL" id="MDB9539523.1"/>
    </source>
</evidence>
<dbReference type="EMBL" id="JAQMUH010000088">
    <property type="protein sequence ID" value="MDB9539523.1"/>
    <property type="molecule type" value="Genomic_DNA"/>
</dbReference>
<keyword evidence="3" id="KW-1185">Reference proteome</keyword>
<proteinExistence type="predicted"/>
<organism evidence="2 3">
    <name type="scientific">Anabaenopsis arnoldii</name>
    <dbReference type="NCBI Taxonomy" id="2152938"/>
    <lineage>
        <taxon>Bacteria</taxon>
        <taxon>Bacillati</taxon>
        <taxon>Cyanobacteriota</taxon>
        <taxon>Cyanophyceae</taxon>
        <taxon>Nostocales</taxon>
        <taxon>Nodulariaceae</taxon>
        <taxon>Anabaenopsis</taxon>
    </lineage>
</organism>
<dbReference type="InterPro" id="IPR036397">
    <property type="entry name" value="RNaseH_sf"/>
</dbReference>
<reference evidence="2 3" key="1">
    <citation type="submission" date="2023-01" db="EMBL/GenBank/DDBJ databases">
        <title>Genomes from the Australian National Cyanobacteria Reference Collection.</title>
        <authorList>
            <person name="Willis A."/>
            <person name="Lee E.M.F."/>
        </authorList>
    </citation>
    <scope>NUCLEOTIDE SEQUENCE [LARGE SCALE GENOMIC DNA]</scope>
    <source>
        <strain evidence="2 3">CS-1033</strain>
    </source>
</reference>
<evidence type="ECO:0000313" key="3">
    <source>
        <dbReference type="Proteomes" id="UP001212499"/>
    </source>
</evidence>
<dbReference type="Gene3D" id="3.30.420.10">
    <property type="entry name" value="Ribonuclease H-like superfamily/Ribonuclease H"/>
    <property type="match status" value="1"/>
</dbReference>
<dbReference type="Proteomes" id="UP001212499">
    <property type="component" value="Unassembled WGS sequence"/>
</dbReference>
<comment type="caution">
    <text evidence="2">The sequence shown here is derived from an EMBL/GenBank/DDBJ whole genome shotgun (WGS) entry which is preliminary data.</text>
</comment>
<protein>
    <submittedName>
        <fullName evidence="2">IS630 family transposase</fullName>
    </submittedName>
</protein>
<feature type="non-terminal residue" evidence="2">
    <location>
        <position position="1"/>
    </location>
</feature>
<gene>
    <name evidence="1" type="ORF">PN457_07610</name>
    <name evidence="2" type="ORF">PN457_07885</name>
</gene>
<name>A0ABT5AQM0_9CYAN</name>
<evidence type="ECO:0000313" key="2">
    <source>
        <dbReference type="EMBL" id="MDB9539575.1"/>
    </source>
</evidence>
<accession>A0ABT5AQM0</accession>
<sequence length="39" mass="4692">PDLNQIEKCWSWLKSRIRKKLEQFDSLRDAIEDVLLFAS</sequence>